<sequence>VLEKDQYECQKEALFAVTNLLIFGTTEQVIEVCKAGAIKPICNLFSVKDEEMLPSLLVCLENILK</sequence>
<evidence type="ECO:0000256" key="1">
    <source>
        <dbReference type="ARBA" id="ARBA00010394"/>
    </source>
</evidence>
<protein>
    <submittedName>
        <fullName evidence="4">Uncharacterized protein</fullName>
    </submittedName>
</protein>
<organism evidence="4 5">
    <name type="scientific">Artemia franciscana</name>
    <name type="common">Brine shrimp</name>
    <name type="synonym">Artemia sanfranciscana</name>
    <dbReference type="NCBI Taxonomy" id="6661"/>
    <lineage>
        <taxon>Eukaryota</taxon>
        <taxon>Metazoa</taxon>
        <taxon>Ecdysozoa</taxon>
        <taxon>Arthropoda</taxon>
        <taxon>Crustacea</taxon>
        <taxon>Branchiopoda</taxon>
        <taxon>Anostraca</taxon>
        <taxon>Artemiidae</taxon>
        <taxon>Artemia</taxon>
    </lineage>
</organism>
<evidence type="ECO:0000313" key="5">
    <source>
        <dbReference type="Proteomes" id="UP001187531"/>
    </source>
</evidence>
<keyword evidence="5" id="KW-1185">Reference proteome</keyword>
<dbReference type="Gene3D" id="1.25.10.10">
    <property type="entry name" value="Leucine-rich Repeat Variant"/>
    <property type="match status" value="1"/>
</dbReference>
<feature type="non-terminal residue" evidence="4">
    <location>
        <position position="65"/>
    </location>
</feature>
<gene>
    <name evidence="4" type="ORF">QYM36_004612</name>
</gene>
<name>A0AA88I422_ARTSF</name>
<dbReference type="Proteomes" id="UP001187531">
    <property type="component" value="Unassembled WGS sequence"/>
</dbReference>
<dbReference type="SUPFAM" id="SSF48371">
    <property type="entry name" value="ARM repeat"/>
    <property type="match status" value="1"/>
</dbReference>
<dbReference type="Pfam" id="PF00514">
    <property type="entry name" value="Arm"/>
    <property type="match status" value="1"/>
</dbReference>
<dbReference type="InterPro" id="IPR016024">
    <property type="entry name" value="ARM-type_fold"/>
</dbReference>
<reference evidence="4" key="1">
    <citation type="submission" date="2023-07" db="EMBL/GenBank/DDBJ databases">
        <title>Chromosome-level genome assembly of Artemia franciscana.</title>
        <authorList>
            <person name="Jo E."/>
        </authorList>
    </citation>
    <scope>NUCLEOTIDE SEQUENCE</scope>
    <source>
        <tissue evidence="4">Whole body</tissue>
    </source>
</reference>
<dbReference type="InterPro" id="IPR000225">
    <property type="entry name" value="Armadillo"/>
</dbReference>
<keyword evidence="2" id="KW-0813">Transport</keyword>
<feature type="non-terminal residue" evidence="4">
    <location>
        <position position="1"/>
    </location>
</feature>
<evidence type="ECO:0000256" key="3">
    <source>
        <dbReference type="ARBA" id="ARBA00022927"/>
    </source>
</evidence>
<accession>A0AA88I422</accession>
<dbReference type="PANTHER" id="PTHR23316">
    <property type="entry name" value="IMPORTIN ALPHA"/>
    <property type="match status" value="1"/>
</dbReference>
<dbReference type="GO" id="GO:0015031">
    <property type="term" value="P:protein transport"/>
    <property type="evidence" value="ECO:0007669"/>
    <property type="project" value="UniProtKB-KW"/>
</dbReference>
<dbReference type="InterPro" id="IPR011989">
    <property type="entry name" value="ARM-like"/>
</dbReference>
<comment type="similarity">
    <text evidence="1">Belongs to the importin alpha family.</text>
</comment>
<evidence type="ECO:0000313" key="4">
    <source>
        <dbReference type="EMBL" id="KAK2720798.1"/>
    </source>
</evidence>
<dbReference type="EMBL" id="JAVRJZ010000007">
    <property type="protein sequence ID" value="KAK2720798.1"/>
    <property type="molecule type" value="Genomic_DNA"/>
</dbReference>
<keyword evidence="3" id="KW-0653">Protein transport</keyword>
<evidence type="ECO:0000256" key="2">
    <source>
        <dbReference type="ARBA" id="ARBA00022448"/>
    </source>
</evidence>
<proteinExistence type="inferred from homology"/>
<comment type="caution">
    <text evidence="4">The sequence shown here is derived from an EMBL/GenBank/DDBJ whole genome shotgun (WGS) entry which is preliminary data.</text>
</comment>
<dbReference type="AlphaFoldDB" id="A0AA88I422"/>